<evidence type="ECO:0008006" key="4">
    <source>
        <dbReference type="Google" id="ProtNLM"/>
    </source>
</evidence>
<protein>
    <recommendedName>
        <fullName evidence="4">AhpC-TSA-domain-containing protein</fullName>
    </recommendedName>
</protein>
<keyword evidence="3" id="KW-1185">Reference proteome</keyword>
<feature type="non-terminal residue" evidence="2">
    <location>
        <position position="335"/>
    </location>
</feature>
<sequence>MSRLFHASAAKSSGSCAEAGEHGELAVRSKQSVRSLPFLRRKKYSTTSNASTSNSNSTHASASTSTSAQTSASGHSKTPSAERTFRAQALSLARSLKPKTSAQLLAQRHAIELPATALFSDHELFQERALPGAEDMREASEMVVVGEDGRRVRFGDLFDREGGVFDEGGGRTVVCFIRHFWCPLCQDYMASIVRTLTPAILVPTRTRLIIISNGSHKMIKSYNRIFASPFPLYVDPSPGNDLYHAMGMTLRTLDGGKEEEKGAYVKHGAVGGIAMVVGHAAKARVPVWNPGGDITQLGGEFVLGPGRYECTYAHRMRNTRAHADIGEVLRAAGVD</sequence>
<dbReference type="PANTHER" id="PTHR28630">
    <property type="match status" value="1"/>
</dbReference>
<dbReference type="AlphaFoldDB" id="A0A165WQX9"/>
<dbReference type="OrthoDB" id="40334at2759"/>
<feature type="compositionally biased region" description="Low complexity" evidence="1">
    <location>
        <begin position="45"/>
        <end position="73"/>
    </location>
</feature>
<dbReference type="Proteomes" id="UP000076532">
    <property type="component" value="Unassembled WGS sequence"/>
</dbReference>
<name>A0A165WQX9_9AGAM</name>
<dbReference type="PANTHER" id="PTHR28630:SF3">
    <property type="entry name" value="PEROXIREDOXIN-LIKE 2C"/>
    <property type="match status" value="1"/>
</dbReference>
<accession>A0A165WQX9</accession>
<dbReference type="CDD" id="cd02970">
    <property type="entry name" value="PRX_like2"/>
    <property type="match status" value="1"/>
</dbReference>
<evidence type="ECO:0000313" key="2">
    <source>
        <dbReference type="EMBL" id="KZP07824.1"/>
    </source>
</evidence>
<dbReference type="Gene3D" id="3.40.30.10">
    <property type="entry name" value="Glutaredoxin"/>
    <property type="match status" value="1"/>
</dbReference>
<reference evidence="2 3" key="1">
    <citation type="journal article" date="2016" name="Mol. Biol. Evol.">
        <title>Comparative Genomics of Early-Diverging Mushroom-Forming Fungi Provides Insights into the Origins of Lignocellulose Decay Capabilities.</title>
        <authorList>
            <person name="Nagy L.G."/>
            <person name="Riley R."/>
            <person name="Tritt A."/>
            <person name="Adam C."/>
            <person name="Daum C."/>
            <person name="Floudas D."/>
            <person name="Sun H."/>
            <person name="Yadav J.S."/>
            <person name="Pangilinan J."/>
            <person name="Larsson K.H."/>
            <person name="Matsuura K."/>
            <person name="Barry K."/>
            <person name="Labutti K."/>
            <person name="Kuo R."/>
            <person name="Ohm R.A."/>
            <person name="Bhattacharya S.S."/>
            <person name="Shirouzu T."/>
            <person name="Yoshinaga Y."/>
            <person name="Martin F.M."/>
            <person name="Grigoriev I.V."/>
            <person name="Hibbett D.S."/>
        </authorList>
    </citation>
    <scope>NUCLEOTIDE SEQUENCE [LARGE SCALE GENOMIC DNA]</scope>
    <source>
        <strain evidence="2 3">CBS 109695</strain>
    </source>
</reference>
<feature type="region of interest" description="Disordered" evidence="1">
    <location>
        <begin position="1"/>
        <end position="82"/>
    </location>
</feature>
<dbReference type="EMBL" id="KV417739">
    <property type="protein sequence ID" value="KZP07824.1"/>
    <property type="molecule type" value="Genomic_DNA"/>
</dbReference>
<dbReference type="InterPro" id="IPR036249">
    <property type="entry name" value="Thioredoxin-like_sf"/>
</dbReference>
<dbReference type="STRING" id="436010.A0A165WQX9"/>
<proteinExistence type="predicted"/>
<dbReference type="Pfam" id="PF13911">
    <property type="entry name" value="AhpC-TSA_2"/>
    <property type="match status" value="1"/>
</dbReference>
<organism evidence="2 3">
    <name type="scientific">Athelia psychrophila</name>
    <dbReference type="NCBI Taxonomy" id="1759441"/>
    <lineage>
        <taxon>Eukaryota</taxon>
        <taxon>Fungi</taxon>
        <taxon>Dikarya</taxon>
        <taxon>Basidiomycota</taxon>
        <taxon>Agaricomycotina</taxon>
        <taxon>Agaricomycetes</taxon>
        <taxon>Agaricomycetidae</taxon>
        <taxon>Atheliales</taxon>
        <taxon>Atheliaceae</taxon>
        <taxon>Athelia</taxon>
    </lineage>
</organism>
<gene>
    <name evidence="2" type="ORF">FIBSPDRAFT_762321</name>
</gene>
<evidence type="ECO:0000256" key="1">
    <source>
        <dbReference type="SAM" id="MobiDB-lite"/>
    </source>
</evidence>
<dbReference type="InterPro" id="IPR032801">
    <property type="entry name" value="PXL2A/B/C"/>
</dbReference>
<dbReference type="SUPFAM" id="SSF52833">
    <property type="entry name" value="Thioredoxin-like"/>
    <property type="match status" value="1"/>
</dbReference>
<evidence type="ECO:0000313" key="3">
    <source>
        <dbReference type="Proteomes" id="UP000076532"/>
    </source>
</evidence>